<accession>A0A7W3PJ21</accession>
<comment type="caution">
    <text evidence="6">The sequence shown here is derived from an EMBL/GenBank/DDBJ whole genome shotgun (WGS) entry which is preliminary data.</text>
</comment>
<dbReference type="InterPro" id="IPR013658">
    <property type="entry name" value="SGL"/>
</dbReference>
<feature type="binding site" evidence="3">
    <location>
        <position position="23"/>
    </location>
    <ligand>
        <name>a divalent metal cation</name>
        <dbReference type="ChEBI" id="CHEBI:60240"/>
    </ligand>
</feature>
<feature type="binding site" evidence="3">
    <location>
        <position position="199"/>
    </location>
    <ligand>
        <name>a divalent metal cation</name>
        <dbReference type="ChEBI" id="CHEBI:60240"/>
    </ligand>
</feature>
<evidence type="ECO:0000313" key="6">
    <source>
        <dbReference type="EMBL" id="MBA8813284.1"/>
    </source>
</evidence>
<dbReference type="InterPro" id="IPR005511">
    <property type="entry name" value="SMP-30"/>
</dbReference>
<reference evidence="6 8" key="2">
    <citation type="submission" date="2020-07" db="EMBL/GenBank/DDBJ databases">
        <title>Sequencing the genomes of 1000 actinobacteria strains.</title>
        <authorList>
            <person name="Klenk H.-P."/>
        </authorList>
    </citation>
    <scope>NUCLEOTIDE SEQUENCE [LARGE SCALE GENOMIC DNA]</scope>
    <source>
        <strain evidence="6 8">DSM 10309</strain>
    </source>
</reference>
<evidence type="ECO:0000256" key="3">
    <source>
        <dbReference type="PIRSR" id="PIRSR605511-2"/>
    </source>
</evidence>
<sequence length="291" mass="31889">MPLPTGTTSEPRLFLDAKAVLVESPVWDVDRQELVWCDITPGVLHRTSADGTDDRTTQLPAPLASLQRRRDGGLIMALGDRIVTTDDEGGDLREIAHLPHRHDGIRFNEGKCDPFGAFVVGGMDVTEEEPDALMYRVGPDEQVTRLRGGFTTFNGLEWNDDGSTMWFTDTGVKTVFQATWGADGELGRVVPFTSGGMHDGLVRDERGEFWGAIYGEGVVVHLDQDGDLIDRIAFPAPKLTGIAIGGPEMRTLFVGSAREEMSDDELERHPLSGGIFTVELDRAGRESFLFG</sequence>
<protein>
    <submittedName>
        <fullName evidence="6">Sugar lactone lactonase YvrE</fullName>
    </submittedName>
</protein>
<feature type="binding site" evidence="3">
    <location>
        <position position="108"/>
    </location>
    <ligand>
        <name>substrate</name>
    </ligand>
</feature>
<dbReference type="PANTHER" id="PTHR10907:SF47">
    <property type="entry name" value="REGUCALCIN"/>
    <property type="match status" value="1"/>
</dbReference>
<keyword evidence="3" id="KW-0862">Zinc</keyword>
<evidence type="ECO:0000313" key="8">
    <source>
        <dbReference type="Proteomes" id="UP000522688"/>
    </source>
</evidence>
<reference evidence="5 7" key="1">
    <citation type="submission" date="2019-07" db="EMBL/GenBank/DDBJ databases">
        <title>Whole genome shotgun sequence of Frigoribacterium faeni NBRC 103066.</title>
        <authorList>
            <person name="Hosoyama A."/>
            <person name="Uohara A."/>
            <person name="Ohji S."/>
            <person name="Ichikawa N."/>
        </authorList>
    </citation>
    <scope>NUCLEOTIDE SEQUENCE [LARGE SCALE GENOMIC DNA]</scope>
    <source>
        <strain evidence="5 7">NBRC 103066</strain>
    </source>
</reference>
<dbReference type="AlphaFoldDB" id="A0A7W3PJ21"/>
<dbReference type="OrthoDB" id="2633250at2"/>
<gene>
    <name evidence="5" type="primary">yvrE</name>
    <name evidence="6" type="ORF">FB463_001533</name>
    <name evidence="5" type="ORF">FFA01_12470</name>
</gene>
<comment type="cofactor">
    <cofactor evidence="3">
        <name>Zn(2+)</name>
        <dbReference type="ChEBI" id="CHEBI:29105"/>
    </cofactor>
    <text evidence="3">Binds 1 divalent metal cation per subunit.</text>
</comment>
<feature type="binding site" evidence="3">
    <location>
        <position position="106"/>
    </location>
    <ligand>
        <name>substrate</name>
    </ligand>
</feature>
<dbReference type="Proteomes" id="UP000522688">
    <property type="component" value="Unassembled WGS sequence"/>
</dbReference>
<dbReference type="PANTHER" id="PTHR10907">
    <property type="entry name" value="REGUCALCIN"/>
    <property type="match status" value="1"/>
</dbReference>
<dbReference type="Gene3D" id="2.120.10.30">
    <property type="entry name" value="TolB, C-terminal domain"/>
    <property type="match status" value="1"/>
</dbReference>
<dbReference type="Proteomes" id="UP000321154">
    <property type="component" value="Unassembled WGS sequence"/>
</dbReference>
<dbReference type="RefSeq" id="WP_146854076.1">
    <property type="nucleotide sequence ID" value="NZ_BAAAHR010000001.1"/>
</dbReference>
<dbReference type="PRINTS" id="PR01790">
    <property type="entry name" value="SMP30FAMILY"/>
</dbReference>
<proteinExistence type="inferred from homology"/>
<dbReference type="SUPFAM" id="SSF63829">
    <property type="entry name" value="Calcium-dependent phosphotriesterase"/>
    <property type="match status" value="1"/>
</dbReference>
<feature type="active site" description="Proton donor/acceptor" evidence="2">
    <location>
        <position position="199"/>
    </location>
</feature>
<dbReference type="Pfam" id="PF08450">
    <property type="entry name" value="SGL"/>
    <property type="match status" value="1"/>
</dbReference>
<dbReference type="EMBL" id="JACGWW010000002">
    <property type="protein sequence ID" value="MBA8813284.1"/>
    <property type="molecule type" value="Genomic_DNA"/>
</dbReference>
<dbReference type="EMBL" id="BJUV01000009">
    <property type="protein sequence ID" value="GEK82938.1"/>
    <property type="molecule type" value="Genomic_DNA"/>
</dbReference>
<dbReference type="GO" id="GO:0019853">
    <property type="term" value="P:L-ascorbic acid biosynthetic process"/>
    <property type="evidence" value="ECO:0007669"/>
    <property type="project" value="TreeGrafter"/>
</dbReference>
<feature type="binding site" evidence="3">
    <location>
        <position position="154"/>
    </location>
    <ligand>
        <name>a divalent metal cation</name>
        <dbReference type="ChEBI" id="CHEBI:60240"/>
    </ligand>
</feature>
<evidence type="ECO:0000259" key="4">
    <source>
        <dbReference type="Pfam" id="PF08450"/>
    </source>
</evidence>
<evidence type="ECO:0000256" key="2">
    <source>
        <dbReference type="PIRSR" id="PIRSR605511-1"/>
    </source>
</evidence>
<comment type="similarity">
    <text evidence="1">Belongs to the SMP-30/CGR1 family.</text>
</comment>
<keyword evidence="3" id="KW-0479">Metal-binding</keyword>
<dbReference type="GO" id="GO:0004341">
    <property type="term" value="F:gluconolactonase activity"/>
    <property type="evidence" value="ECO:0007669"/>
    <property type="project" value="TreeGrafter"/>
</dbReference>
<evidence type="ECO:0000256" key="1">
    <source>
        <dbReference type="ARBA" id="ARBA00008853"/>
    </source>
</evidence>
<organism evidence="6 8">
    <name type="scientific">Frigoribacterium faeni</name>
    <dbReference type="NCBI Taxonomy" id="145483"/>
    <lineage>
        <taxon>Bacteria</taxon>
        <taxon>Bacillati</taxon>
        <taxon>Actinomycetota</taxon>
        <taxon>Actinomycetes</taxon>
        <taxon>Micrococcales</taxon>
        <taxon>Microbacteriaceae</taxon>
        <taxon>Frigoribacterium</taxon>
    </lineage>
</organism>
<name>A0A7W3PJ21_9MICO</name>
<evidence type="ECO:0000313" key="5">
    <source>
        <dbReference type="EMBL" id="GEK82938.1"/>
    </source>
</evidence>
<feature type="domain" description="SMP-30/Gluconolactonase/LRE-like region" evidence="4">
    <location>
        <begin position="23"/>
        <end position="258"/>
    </location>
</feature>
<dbReference type="InterPro" id="IPR011042">
    <property type="entry name" value="6-blade_b-propeller_TolB-like"/>
</dbReference>
<evidence type="ECO:0000313" key="7">
    <source>
        <dbReference type="Proteomes" id="UP000321154"/>
    </source>
</evidence>
<dbReference type="GO" id="GO:0005509">
    <property type="term" value="F:calcium ion binding"/>
    <property type="evidence" value="ECO:0007669"/>
    <property type="project" value="TreeGrafter"/>
</dbReference>
<keyword evidence="7" id="KW-1185">Reference proteome</keyword>